<dbReference type="Proteomes" id="UP000036045">
    <property type="component" value="Unassembled WGS sequence"/>
</dbReference>
<dbReference type="RefSeq" id="WP_176474084.1">
    <property type="nucleotide sequence ID" value="NZ_JARMTU010000020.1"/>
</dbReference>
<gene>
    <name evidence="1" type="ORF">ABW02_19110</name>
</gene>
<accession>A0A0J1ICG4</accession>
<evidence type="ECO:0000313" key="2">
    <source>
        <dbReference type="Proteomes" id="UP000036045"/>
    </source>
</evidence>
<evidence type="ECO:0000313" key="1">
    <source>
        <dbReference type="EMBL" id="KLV23636.1"/>
    </source>
</evidence>
<reference evidence="1 2" key="1">
    <citation type="submission" date="2015-05" db="EMBL/GenBank/DDBJ databases">
        <title>Whole genome sequence and identification of bacterial endophytes from Costus igneus.</title>
        <authorList>
            <person name="Lee Y.P."/>
            <person name="Gan H.M."/>
            <person name="Eng W."/>
            <person name="Wheatley M.S."/>
            <person name="Caraballo A."/>
            <person name="Polter S."/>
            <person name="Savka M.A."/>
            <person name="Hudson A.O."/>
        </authorList>
    </citation>
    <scope>NUCLEOTIDE SEQUENCE [LARGE SCALE GENOMIC DNA]</scope>
    <source>
        <strain evidence="1 2">RIT379</strain>
    </source>
</reference>
<protein>
    <submittedName>
        <fullName evidence="1">Uncharacterized protein</fullName>
    </submittedName>
</protein>
<dbReference type="EMBL" id="LDPH01000024">
    <property type="protein sequence ID" value="KLV23636.1"/>
    <property type="molecule type" value="Genomic_DNA"/>
</dbReference>
<sequence>MEISKRSNSEMVEMNNQLMQRIFETYQDQMNRDYLQPSTSHIVACSIEKNQKISLRPRECLFHKNTLAQILFEVISKFEPEFIKDISPVILKLDENVVMGIPYNGVYKLDSEKEIFVQLDTIECKQYSDIAIHQKQLGIHSNLGISYKLLRQDKETLDTLIKVMKKLNYYLTIHGGVESTIAIADFISDKHEKKLLLPPYLFIQWLYPTTNFGDTLIS</sequence>
<dbReference type="AlphaFoldDB" id="A0A0J1ICG4"/>
<name>A0A0J1ICG4_NIACI</name>
<comment type="caution">
    <text evidence="1">The sequence shown here is derived from an EMBL/GenBank/DDBJ whole genome shotgun (WGS) entry which is preliminary data.</text>
</comment>
<organism evidence="1 2">
    <name type="scientific">Niallia circulans</name>
    <name type="common">Bacillus circulans</name>
    <dbReference type="NCBI Taxonomy" id="1397"/>
    <lineage>
        <taxon>Bacteria</taxon>
        <taxon>Bacillati</taxon>
        <taxon>Bacillota</taxon>
        <taxon>Bacilli</taxon>
        <taxon>Bacillales</taxon>
        <taxon>Bacillaceae</taxon>
        <taxon>Niallia</taxon>
    </lineage>
</organism>
<dbReference type="PATRIC" id="fig|1397.4.peg.2544"/>
<keyword evidence="2" id="KW-1185">Reference proteome</keyword>
<proteinExistence type="predicted"/>